<evidence type="ECO:0000313" key="2">
    <source>
        <dbReference type="Proteomes" id="UP000289152"/>
    </source>
</evidence>
<proteinExistence type="predicted"/>
<gene>
    <name evidence="1" type="ORF">M231_02961</name>
</gene>
<organism evidence="1 2">
    <name type="scientific">Tremella mesenterica</name>
    <name type="common">Jelly fungus</name>
    <dbReference type="NCBI Taxonomy" id="5217"/>
    <lineage>
        <taxon>Eukaryota</taxon>
        <taxon>Fungi</taxon>
        <taxon>Dikarya</taxon>
        <taxon>Basidiomycota</taxon>
        <taxon>Agaricomycotina</taxon>
        <taxon>Tremellomycetes</taxon>
        <taxon>Tremellales</taxon>
        <taxon>Tremellaceae</taxon>
        <taxon>Tremella</taxon>
    </lineage>
</organism>
<dbReference type="InParanoid" id="A0A4Q1BPD8"/>
<dbReference type="AlphaFoldDB" id="A0A4Q1BPD8"/>
<name>A0A4Q1BPD8_TREME</name>
<dbReference type="EMBL" id="SDIL01000027">
    <property type="protein sequence ID" value="RXK39768.1"/>
    <property type="molecule type" value="Genomic_DNA"/>
</dbReference>
<keyword evidence="2" id="KW-1185">Reference proteome</keyword>
<dbReference type="Proteomes" id="UP000289152">
    <property type="component" value="Unassembled WGS sequence"/>
</dbReference>
<accession>A0A4Q1BPD8</accession>
<evidence type="ECO:0000313" key="1">
    <source>
        <dbReference type="EMBL" id="RXK39768.1"/>
    </source>
</evidence>
<reference evidence="1 2" key="1">
    <citation type="submission" date="2016-06" db="EMBL/GenBank/DDBJ databases">
        <title>Evolution of pathogenesis and genome organization in the Tremellales.</title>
        <authorList>
            <person name="Cuomo C."/>
            <person name="Litvintseva A."/>
            <person name="Heitman J."/>
            <person name="Chen Y."/>
            <person name="Sun S."/>
            <person name="Springer D."/>
            <person name="Dromer F."/>
            <person name="Young S."/>
            <person name="Zeng Q."/>
            <person name="Chapman S."/>
            <person name="Gujja S."/>
            <person name="Saif S."/>
            <person name="Birren B."/>
        </authorList>
    </citation>
    <scope>NUCLEOTIDE SEQUENCE [LARGE SCALE GENOMIC DNA]</scope>
    <source>
        <strain evidence="1 2">ATCC 28783</strain>
    </source>
</reference>
<protein>
    <submittedName>
        <fullName evidence="1">Uncharacterized protein</fullName>
    </submittedName>
</protein>
<comment type="caution">
    <text evidence="1">The sequence shown here is derived from an EMBL/GenBank/DDBJ whole genome shotgun (WGS) entry which is preliminary data.</text>
</comment>
<sequence>MGDTSGALVTVLYRGGGKRDDSLRINVLVAPIKPINFALILGPSPPPASYMLGLETFPNPEFAVWGVRVDHPTVEVKRDAVNQIVVHLVEYRMYAVRDES</sequence>